<dbReference type="GO" id="GO:0009103">
    <property type="term" value="P:lipopolysaccharide biosynthetic process"/>
    <property type="evidence" value="ECO:0007669"/>
    <property type="project" value="TreeGrafter"/>
</dbReference>
<evidence type="ECO:0000313" key="4">
    <source>
        <dbReference type="Proteomes" id="UP000035932"/>
    </source>
</evidence>
<dbReference type="GO" id="GO:0016747">
    <property type="term" value="F:acyltransferase activity, transferring groups other than amino-acyl groups"/>
    <property type="evidence" value="ECO:0007669"/>
    <property type="project" value="InterPro"/>
</dbReference>
<dbReference type="GO" id="GO:0016020">
    <property type="term" value="C:membrane"/>
    <property type="evidence" value="ECO:0007669"/>
    <property type="project" value="TreeGrafter"/>
</dbReference>
<keyword evidence="1" id="KW-1133">Transmembrane helix</keyword>
<dbReference type="InterPro" id="IPR050879">
    <property type="entry name" value="Acyltransferase_3"/>
</dbReference>
<proteinExistence type="predicted"/>
<dbReference type="STRING" id="66430.ACS04_02725"/>
<protein>
    <recommendedName>
        <fullName evidence="2">Acyltransferase 3 domain-containing protein</fullName>
    </recommendedName>
</protein>
<dbReference type="AlphaFoldDB" id="A0A0J6XT46"/>
<evidence type="ECO:0000256" key="1">
    <source>
        <dbReference type="SAM" id="Phobius"/>
    </source>
</evidence>
<feature type="transmembrane region" description="Helical" evidence="1">
    <location>
        <begin position="159"/>
        <end position="179"/>
    </location>
</feature>
<dbReference type="OrthoDB" id="9807745at2"/>
<dbReference type="InterPro" id="IPR002656">
    <property type="entry name" value="Acyl_transf_3_dom"/>
</dbReference>
<keyword evidence="1" id="KW-0812">Transmembrane</keyword>
<feature type="transmembrane region" description="Helical" evidence="1">
    <location>
        <begin position="132"/>
        <end position="152"/>
    </location>
</feature>
<feature type="domain" description="Acyltransferase 3" evidence="2">
    <location>
        <begin position="1"/>
        <end position="324"/>
    </location>
</feature>
<feature type="transmembrane region" description="Helical" evidence="1">
    <location>
        <begin position="48"/>
        <end position="66"/>
    </location>
</feature>
<dbReference type="Pfam" id="PF01757">
    <property type="entry name" value="Acyl_transf_3"/>
    <property type="match status" value="1"/>
</dbReference>
<keyword evidence="1" id="KW-0472">Membrane</keyword>
<gene>
    <name evidence="3" type="ORF">ACS04_02725</name>
</gene>
<reference evidence="3 4" key="1">
    <citation type="submission" date="2015-06" db="EMBL/GenBank/DDBJ databases">
        <title>Recapitulation of the evolution of biosynthetic gene clusters reveals hidden chemical diversity on bacterial genomes.</title>
        <authorList>
            <person name="Cruz-Morales P."/>
            <person name="Martinez-Guerrero C."/>
            <person name="Morales-Escalante M.A."/>
            <person name="Yanez-Guerra L.A."/>
            <person name="Kopp J.F."/>
            <person name="Feldmann J."/>
            <person name="Ramos-Aboites H.E."/>
            <person name="Barona-Gomez F."/>
        </authorList>
    </citation>
    <scope>NUCLEOTIDE SEQUENCE [LARGE SCALE GENOMIC DNA]</scope>
    <source>
        <strain evidence="3 4">ATCC 31245</strain>
    </source>
</reference>
<evidence type="ECO:0000313" key="3">
    <source>
        <dbReference type="EMBL" id="KMO99350.1"/>
    </source>
</evidence>
<organism evidence="3 4">
    <name type="scientific">Streptomyces roseus</name>
    <dbReference type="NCBI Taxonomy" id="66430"/>
    <lineage>
        <taxon>Bacteria</taxon>
        <taxon>Bacillati</taxon>
        <taxon>Actinomycetota</taxon>
        <taxon>Actinomycetes</taxon>
        <taxon>Kitasatosporales</taxon>
        <taxon>Streptomycetaceae</taxon>
        <taxon>Streptomyces</taxon>
    </lineage>
</organism>
<feature type="transmembrane region" description="Helical" evidence="1">
    <location>
        <begin position="210"/>
        <end position="228"/>
    </location>
</feature>
<name>A0A0J6XT46_9ACTN</name>
<keyword evidence="4" id="KW-1185">Reference proteome</keyword>
<accession>A0A0J6XT46</accession>
<sequence>MDGLRLIAALMVVFHHYVGFGGNADAAKNAWAKPVDVVFPTASWLASYTWTGVEFFFVISGFVICMSSWGRSLGEFFTSRVVRLYPAYWFGVVATTAVVTLWPVVVRPESLKDVLLNLTMLQEPFGVRSVDAVYWTLWVELRFYLLFALVVWKGVTYRRVVLFCALWTVASVLVTAGRAPFADYVVMPEYSPYFIAGVAMYLMHRFRPTMLLWGIVAISWLFSVRQVALYNDALAVSLGRTMDSKPAIALMTLGYLVMLALALGRLNWVRGKWLTVAGATTYPLYLLHEHIGWTGIRLLRHHVSPWALVAVMTLGMLVAAWLVHRLVERPLARILKRGLTGALGSVRSHADEGPARPPRGPTAP</sequence>
<feature type="transmembrane region" description="Helical" evidence="1">
    <location>
        <begin position="248"/>
        <end position="266"/>
    </location>
</feature>
<dbReference type="EMBL" id="LFML01000011">
    <property type="protein sequence ID" value="KMO99350.1"/>
    <property type="molecule type" value="Genomic_DNA"/>
</dbReference>
<dbReference type="PANTHER" id="PTHR23028">
    <property type="entry name" value="ACETYLTRANSFERASE"/>
    <property type="match status" value="1"/>
</dbReference>
<feature type="transmembrane region" description="Helical" evidence="1">
    <location>
        <begin position="305"/>
        <end position="327"/>
    </location>
</feature>
<dbReference type="Proteomes" id="UP000035932">
    <property type="component" value="Unassembled WGS sequence"/>
</dbReference>
<comment type="caution">
    <text evidence="3">The sequence shown here is derived from an EMBL/GenBank/DDBJ whole genome shotgun (WGS) entry which is preliminary data.</text>
</comment>
<dbReference type="PANTHER" id="PTHR23028:SF53">
    <property type="entry name" value="ACYL_TRANSF_3 DOMAIN-CONTAINING PROTEIN"/>
    <property type="match status" value="1"/>
</dbReference>
<feature type="transmembrane region" description="Helical" evidence="1">
    <location>
        <begin position="87"/>
        <end position="105"/>
    </location>
</feature>
<dbReference type="PATRIC" id="fig|66430.4.peg.702"/>
<evidence type="ECO:0000259" key="2">
    <source>
        <dbReference type="Pfam" id="PF01757"/>
    </source>
</evidence>